<evidence type="ECO:0000313" key="3">
    <source>
        <dbReference type="Proteomes" id="UP000485058"/>
    </source>
</evidence>
<accession>A0A699ZQA4</accession>
<gene>
    <name evidence="2" type="ORF">HaLaN_20951</name>
</gene>
<proteinExistence type="predicted"/>
<organism evidence="2 3">
    <name type="scientific">Haematococcus lacustris</name>
    <name type="common">Green alga</name>
    <name type="synonym">Haematococcus pluvialis</name>
    <dbReference type="NCBI Taxonomy" id="44745"/>
    <lineage>
        <taxon>Eukaryota</taxon>
        <taxon>Viridiplantae</taxon>
        <taxon>Chlorophyta</taxon>
        <taxon>core chlorophytes</taxon>
        <taxon>Chlorophyceae</taxon>
        <taxon>CS clade</taxon>
        <taxon>Chlamydomonadales</taxon>
        <taxon>Haematococcaceae</taxon>
        <taxon>Haematococcus</taxon>
    </lineage>
</organism>
<feature type="non-terminal residue" evidence="2">
    <location>
        <position position="1"/>
    </location>
</feature>
<reference evidence="2 3" key="1">
    <citation type="submission" date="2020-02" db="EMBL/GenBank/DDBJ databases">
        <title>Draft genome sequence of Haematococcus lacustris strain NIES-144.</title>
        <authorList>
            <person name="Morimoto D."/>
            <person name="Nakagawa S."/>
            <person name="Yoshida T."/>
            <person name="Sawayama S."/>
        </authorList>
    </citation>
    <scope>NUCLEOTIDE SEQUENCE [LARGE SCALE GENOMIC DNA]</scope>
    <source>
        <strain evidence="2 3">NIES-144</strain>
    </source>
</reference>
<evidence type="ECO:0000256" key="1">
    <source>
        <dbReference type="SAM" id="MobiDB-lite"/>
    </source>
</evidence>
<feature type="non-terminal residue" evidence="2">
    <location>
        <position position="217"/>
    </location>
</feature>
<dbReference type="EMBL" id="BLLF01002252">
    <property type="protein sequence ID" value="GFH23350.1"/>
    <property type="molecule type" value="Genomic_DNA"/>
</dbReference>
<keyword evidence="3" id="KW-1185">Reference proteome</keyword>
<comment type="caution">
    <text evidence="2">The sequence shown here is derived from an EMBL/GenBank/DDBJ whole genome shotgun (WGS) entry which is preliminary data.</text>
</comment>
<feature type="region of interest" description="Disordered" evidence="1">
    <location>
        <begin position="159"/>
        <end position="206"/>
    </location>
</feature>
<protein>
    <submittedName>
        <fullName evidence="2">Uncharacterized protein</fullName>
    </submittedName>
</protein>
<sequence>MQSLAAAWAGALRFDLLPVPGAAFSSIALPAASPGELHNSSAHNVQAQDQLCSPLPGSPLEAMLLLSELGETLEAVAASVQQLKLRCAKAEAAAIKLHITVGEDKLVSRALQASSATYFGEAHDLSAPSAPSSQSSTLFINDPGLLHDFDSEVSRHEELEAQSEPIDGIVREKTTHTPRPAMDDQCLSEDRVVRNNDIQEPKKYAGIRKGVRLDDIK</sequence>
<feature type="compositionally biased region" description="Basic and acidic residues" evidence="1">
    <location>
        <begin position="188"/>
        <end position="203"/>
    </location>
</feature>
<dbReference type="AlphaFoldDB" id="A0A699ZQA4"/>
<evidence type="ECO:0000313" key="2">
    <source>
        <dbReference type="EMBL" id="GFH23350.1"/>
    </source>
</evidence>
<name>A0A699ZQA4_HAELA</name>
<dbReference type="Proteomes" id="UP000485058">
    <property type="component" value="Unassembled WGS sequence"/>
</dbReference>